<gene>
    <name evidence="4" type="ORF">JBS370_LOCUS42544</name>
</gene>
<dbReference type="GO" id="GO:0000027">
    <property type="term" value="P:ribosomal large subunit assembly"/>
    <property type="evidence" value="ECO:0007669"/>
    <property type="project" value="TreeGrafter"/>
</dbReference>
<accession>A0A820MFN4</accession>
<dbReference type="Proteomes" id="UP000663836">
    <property type="component" value="Unassembled WGS sequence"/>
</dbReference>
<evidence type="ECO:0000313" key="5">
    <source>
        <dbReference type="Proteomes" id="UP000663836"/>
    </source>
</evidence>
<dbReference type="PANTHER" id="PTHR48103">
    <property type="entry name" value="MIDASIN-RELATED"/>
    <property type="match status" value="1"/>
</dbReference>
<evidence type="ECO:0000256" key="2">
    <source>
        <dbReference type="ARBA" id="ARBA00022840"/>
    </source>
</evidence>
<dbReference type="EMBL" id="CAJOBD010057343">
    <property type="protein sequence ID" value="CAF4371267.1"/>
    <property type="molecule type" value="Genomic_DNA"/>
</dbReference>
<dbReference type="GO" id="GO:0016887">
    <property type="term" value="F:ATP hydrolysis activity"/>
    <property type="evidence" value="ECO:0007669"/>
    <property type="project" value="InterPro"/>
</dbReference>
<reference evidence="4" key="1">
    <citation type="submission" date="2021-02" db="EMBL/GenBank/DDBJ databases">
        <authorList>
            <person name="Nowell W R."/>
        </authorList>
    </citation>
    <scope>NUCLEOTIDE SEQUENCE</scope>
</reference>
<dbReference type="Pfam" id="PF07728">
    <property type="entry name" value="AAA_5"/>
    <property type="match status" value="1"/>
</dbReference>
<name>A0A820MFN4_9BILA</name>
<keyword evidence="2" id="KW-0067">ATP-binding</keyword>
<dbReference type="AlphaFoldDB" id="A0A820MFN4"/>
<feature type="non-terminal residue" evidence="4">
    <location>
        <position position="1"/>
    </location>
</feature>
<evidence type="ECO:0000259" key="3">
    <source>
        <dbReference type="Pfam" id="PF07728"/>
    </source>
</evidence>
<dbReference type="GO" id="GO:0005634">
    <property type="term" value="C:nucleus"/>
    <property type="evidence" value="ECO:0007669"/>
    <property type="project" value="TreeGrafter"/>
</dbReference>
<dbReference type="GO" id="GO:0005524">
    <property type="term" value="F:ATP binding"/>
    <property type="evidence" value="ECO:0007669"/>
    <property type="project" value="UniProtKB-KW"/>
</dbReference>
<evidence type="ECO:0000313" key="4">
    <source>
        <dbReference type="EMBL" id="CAF4371267.1"/>
    </source>
</evidence>
<evidence type="ECO:0000256" key="1">
    <source>
        <dbReference type="ARBA" id="ARBA00022741"/>
    </source>
</evidence>
<feature type="domain" description="ATPase dynein-related AAA" evidence="3">
    <location>
        <begin position="30"/>
        <end position="82"/>
    </location>
</feature>
<organism evidence="4 5">
    <name type="scientific">Rotaria sordida</name>
    <dbReference type="NCBI Taxonomy" id="392033"/>
    <lineage>
        <taxon>Eukaryota</taxon>
        <taxon>Metazoa</taxon>
        <taxon>Spiralia</taxon>
        <taxon>Gnathifera</taxon>
        <taxon>Rotifera</taxon>
        <taxon>Eurotatoria</taxon>
        <taxon>Bdelloidea</taxon>
        <taxon>Philodinida</taxon>
        <taxon>Philodinidae</taxon>
        <taxon>Rotaria</taxon>
    </lineage>
</organism>
<dbReference type="InterPro" id="IPR027417">
    <property type="entry name" value="P-loop_NTPase"/>
</dbReference>
<proteinExistence type="predicted"/>
<sequence>SSSNISLIHTKKTVRQLELLAAACQSKRTILLQGDICSRKSSLVMELARLTRNRLIIIPLHENFETTDLIGSWLPTDNNQSHESPIFDKIDKMFKQIIKDLFLFVMPLLFNDSNKYVFDKYRTILQIRNKNSLFIKRIETIKD</sequence>
<dbReference type="Gene3D" id="3.40.50.300">
    <property type="entry name" value="P-loop containing nucleotide triphosphate hydrolases"/>
    <property type="match status" value="1"/>
</dbReference>
<dbReference type="GO" id="GO:0030687">
    <property type="term" value="C:preribosome, large subunit precursor"/>
    <property type="evidence" value="ECO:0007669"/>
    <property type="project" value="TreeGrafter"/>
</dbReference>
<dbReference type="GO" id="GO:0000055">
    <property type="term" value="P:ribosomal large subunit export from nucleus"/>
    <property type="evidence" value="ECO:0007669"/>
    <property type="project" value="TreeGrafter"/>
</dbReference>
<protein>
    <recommendedName>
        <fullName evidence="3">ATPase dynein-related AAA domain-containing protein</fullName>
    </recommendedName>
</protein>
<comment type="caution">
    <text evidence="4">The sequence shown here is derived from an EMBL/GenBank/DDBJ whole genome shotgun (WGS) entry which is preliminary data.</text>
</comment>
<dbReference type="PANTHER" id="PTHR48103:SF2">
    <property type="entry name" value="MIDASIN"/>
    <property type="match status" value="1"/>
</dbReference>
<dbReference type="InterPro" id="IPR011704">
    <property type="entry name" value="ATPase_dyneun-rel_AAA"/>
</dbReference>
<keyword evidence="1" id="KW-0547">Nucleotide-binding</keyword>